<gene>
    <name evidence="1" type="ORF">CTEN210_13936</name>
</gene>
<reference evidence="1 2" key="1">
    <citation type="journal article" date="2021" name="Sci. Rep.">
        <title>The genome of the diatom Chaetoceros tenuissimus carries an ancient integrated fragment of an extant virus.</title>
        <authorList>
            <person name="Hongo Y."/>
            <person name="Kimura K."/>
            <person name="Takaki Y."/>
            <person name="Yoshida Y."/>
            <person name="Baba S."/>
            <person name="Kobayashi G."/>
            <person name="Nagasaki K."/>
            <person name="Hano T."/>
            <person name="Tomaru Y."/>
        </authorList>
    </citation>
    <scope>NUCLEOTIDE SEQUENCE [LARGE SCALE GENOMIC DNA]</scope>
    <source>
        <strain evidence="1 2">NIES-3715</strain>
    </source>
</reference>
<organism evidence="1 2">
    <name type="scientific">Chaetoceros tenuissimus</name>
    <dbReference type="NCBI Taxonomy" id="426638"/>
    <lineage>
        <taxon>Eukaryota</taxon>
        <taxon>Sar</taxon>
        <taxon>Stramenopiles</taxon>
        <taxon>Ochrophyta</taxon>
        <taxon>Bacillariophyta</taxon>
        <taxon>Coscinodiscophyceae</taxon>
        <taxon>Chaetocerotophycidae</taxon>
        <taxon>Chaetocerotales</taxon>
        <taxon>Chaetocerotaceae</taxon>
        <taxon>Chaetoceros</taxon>
    </lineage>
</organism>
<name>A0AAD3D6K2_9STRA</name>
<sequence>MYVAYEATVLKYNLEKGSFQAILDIPAGGTIDTIFTDDDLLLLLGKGINGMDANLTIVDRNSSQVIDSASNLQWYARHLYGASISKQNNRIYGKTSGISSSDIAFWTYSDNGTLLSYEESTYYQDFSDAEKVWVFPANRRVVDEAGIVFDALTLSYLSSFALPDFIIDIDWIDGLPIAVHSEHKFTLFNDTTLLPILVAESDVSHGAVLNIMANNVISTVSIFRSNDNSTNGIEVEVISIADFISPEPIARDLDPANLTWSPDDSFVGPNDVLHFLSKEHEAIFRWDANSYNYGSTIHLFGSPQYVAYSQQTGTIYTVYEETRLIMKIKDDLEEPFATLPASPTGLVTAGQYLFAVTSENLFTVFYTFDSGGNLISSERGESSLDYVWNNSTQRIYYFRNDFDPGDMSWIQINSNGELGEKMKSGLQDSRYMHPILIHPHANYVLLGSGQFYDADTFERLNFTLPSSFDEGISSENGLLILRSSEEGFGTLEKWSNDIALLMTTRIDRNYNVKALLQTSNGRYVIALNSAVNGSPLFLVFEESLQTIYEPETRYTLSPSAAPSPIVSSGTPTNLESNYTLYPHSGPPSYQITPAPSKQPSNTFVPSVTPSPIVSSGTPTNLESNYTLHPHSGPPSYQITSPPIEHQPSDCTGTEVLLNVTLIENFEAEWILYDDCDDFTFIANKTSSVTCVPRSKYLFMIEALSGPGNFTLLYDNKFIHFNETIDVGKRFLFGEDNCRNHTDNISPSSAPSANFRCASNETNINITIGNVSIGGNDDNDEMKWQINAGCGLSYASVETGSGSMSACIPRDILS</sequence>
<comment type="caution">
    <text evidence="1">The sequence shown here is derived from an EMBL/GenBank/DDBJ whole genome shotgun (WGS) entry which is preliminary data.</text>
</comment>
<dbReference type="EMBL" id="BLLK01000058">
    <property type="protein sequence ID" value="GFH57460.1"/>
    <property type="molecule type" value="Genomic_DNA"/>
</dbReference>
<accession>A0AAD3D6K2</accession>
<dbReference type="SUPFAM" id="SSF63825">
    <property type="entry name" value="YWTD domain"/>
    <property type="match status" value="1"/>
</dbReference>
<proteinExistence type="predicted"/>
<evidence type="ECO:0000313" key="1">
    <source>
        <dbReference type="EMBL" id="GFH57460.1"/>
    </source>
</evidence>
<protein>
    <submittedName>
        <fullName evidence="1">Uncharacterized protein</fullName>
    </submittedName>
</protein>
<keyword evidence="2" id="KW-1185">Reference proteome</keyword>
<dbReference type="Proteomes" id="UP001054902">
    <property type="component" value="Unassembled WGS sequence"/>
</dbReference>
<dbReference type="AlphaFoldDB" id="A0AAD3D6K2"/>
<evidence type="ECO:0000313" key="2">
    <source>
        <dbReference type="Proteomes" id="UP001054902"/>
    </source>
</evidence>